<evidence type="ECO:0000313" key="3">
    <source>
        <dbReference type="Proteomes" id="UP000694429"/>
    </source>
</evidence>
<sequence>MIGGLFIYNHKGEVLLSQVYRDDTGRNAVDAFRVNVIHAWQQVCKSGLWLSTEFRDRSTENLHHSAGYQEPASDKRAIPDHQPGDWADWLAAGGHQVSPE</sequence>
<dbReference type="Ensembl" id="ENSCAFT00030032784.1">
    <property type="protein sequence ID" value="ENSCAFP00030028603.1"/>
    <property type="gene ID" value="ENSCAFG00030017781.1"/>
</dbReference>
<feature type="compositionally biased region" description="Basic and acidic residues" evidence="1">
    <location>
        <begin position="72"/>
        <end position="83"/>
    </location>
</feature>
<dbReference type="OrthoDB" id="9802707at2759"/>
<evidence type="ECO:0000313" key="2">
    <source>
        <dbReference type="Ensembl" id="ENSCAFP00030028603.1"/>
    </source>
</evidence>
<name>A0A8C0NQG6_CANLF</name>
<accession>A0A8C0NQG6</accession>
<dbReference type="Gene3D" id="3.30.450.60">
    <property type="match status" value="1"/>
</dbReference>
<reference evidence="2" key="2">
    <citation type="submission" date="2025-08" db="UniProtKB">
        <authorList>
            <consortium name="Ensembl"/>
        </authorList>
    </citation>
    <scope>IDENTIFICATION</scope>
</reference>
<dbReference type="InterPro" id="IPR011012">
    <property type="entry name" value="Longin-like_dom_sf"/>
</dbReference>
<protein>
    <submittedName>
        <fullName evidence="2">Uncharacterized protein</fullName>
    </submittedName>
</protein>
<evidence type="ECO:0000256" key="1">
    <source>
        <dbReference type="SAM" id="MobiDB-lite"/>
    </source>
</evidence>
<dbReference type="AlphaFoldDB" id="A0A8C0NQG6"/>
<feature type="region of interest" description="Disordered" evidence="1">
    <location>
        <begin position="62"/>
        <end position="84"/>
    </location>
</feature>
<organism evidence="2 3">
    <name type="scientific">Canis lupus familiaris</name>
    <name type="common">Dog</name>
    <name type="synonym">Canis familiaris</name>
    <dbReference type="NCBI Taxonomy" id="9615"/>
    <lineage>
        <taxon>Eukaryota</taxon>
        <taxon>Metazoa</taxon>
        <taxon>Chordata</taxon>
        <taxon>Craniata</taxon>
        <taxon>Vertebrata</taxon>
        <taxon>Euteleostomi</taxon>
        <taxon>Mammalia</taxon>
        <taxon>Eutheria</taxon>
        <taxon>Laurasiatheria</taxon>
        <taxon>Carnivora</taxon>
        <taxon>Caniformia</taxon>
        <taxon>Canidae</taxon>
        <taxon>Canis</taxon>
    </lineage>
</organism>
<dbReference type="Proteomes" id="UP000694429">
    <property type="component" value="Chromosome 13"/>
</dbReference>
<reference evidence="2" key="1">
    <citation type="submission" date="2019-03" db="EMBL/GenBank/DDBJ databases">
        <authorList>
            <person name="Warren W.C."/>
            <person name="Johnson G.S."/>
        </authorList>
    </citation>
    <scope>NUCLEOTIDE SEQUENCE [LARGE SCALE GENOMIC DNA]</scope>
    <source>
        <strain evidence="2">Basenji</strain>
    </source>
</reference>
<dbReference type="SUPFAM" id="SSF64356">
    <property type="entry name" value="SNARE-like"/>
    <property type="match status" value="1"/>
</dbReference>
<proteinExistence type="predicted"/>